<evidence type="ECO:0000313" key="6">
    <source>
        <dbReference type="EMBL" id="KFP49793.1"/>
    </source>
</evidence>
<name>A0A091L3C6_CATAU</name>
<dbReference type="GO" id="GO:0016020">
    <property type="term" value="C:membrane"/>
    <property type="evidence" value="ECO:0007669"/>
    <property type="project" value="UniProtKB-SubCell"/>
</dbReference>
<keyword evidence="4 5" id="KW-0472">Membrane</keyword>
<dbReference type="Proteomes" id="UP000053745">
    <property type="component" value="Unassembled WGS sequence"/>
</dbReference>
<feature type="non-terminal residue" evidence="6">
    <location>
        <position position="1"/>
    </location>
</feature>
<dbReference type="AlphaFoldDB" id="A0A091L3C6"/>
<evidence type="ECO:0000256" key="5">
    <source>
        <dbReference type="SAM" id="Phobius"/>
    </source>
</evidence>
<keyword evidence="2 5" id="KW-0812">Transmembrane</keyword>
<evidence type="ECO:0000256" key="1">
    <source>
        <dbReference type="ARBA" id="ARBA00004141"/>
    </source>
</evidence>
<reference evidence="6 7" key="1">
    <citation type="submission" date="2014-04" db="EMBL/GenBank/DDBJ databases">
        <title>Genome evolution of avian class.</title>
        <authorList>
            <person name="Zhang G."/>
            <person name="Li C."/>
        </authorList>
    </citation>
    <scope>NUCLEOTIDE SEQUENCE [LARGE SCALE GENOMIC DNA]</scope>
    <source>
        <strain evidence="6">BGI_N323</strain>
    </source>
</reference>
<dbReference type="OrthoDB" id="10062876at2759"/>
<accession>A0A091L3C6</accession>
<feature type="transmembrane region" description="Helical" evidence="5">
    <location>
        <begin position="76"/>
        <end position="95"/>
    </location>
</feature>
<dbReference type="PANTHER" id="PTHR11785:SF533">
    <property type="entry name" value="CYSTINE_GLUTAMATE TRANSPORTER"/>
    <property type="match status" value="1"/>
</dbReference>
<dbReference type="Pfam" id="PF13520">
    <property type="entry name" value="AA_permease_2"/>
    <property type="match status" value="1"/>
</dbReference>
<sequence length="174" mass="19089">EEAVFLRKKITLLRAFSLLIGSMVGSGIFISPKGVLKNSGSVGFSLVVWFACGLLSMFGALCYAELGTRITKSGGHYIYILETLGPLPSFLFLWAEFFAIRSSVFIVKLFQILLWRTFWISPDCSSVVSSPDMVLTLNSWSVTWSARLQTALSIVKLLALALIIVPGMMLLAQG</sequence>
<proteinExistence type="predicted"/>
<protein>
    <submittedName>
        <fullName evidence="6">Cystine/glutamate transporter</fullName>
    </submittedName>
</protein>
<evidence type="ECO:0000256" key="2">
    <source>
        <dbReference type="ARBA" id="ARBA00022692"/>
    </source>
</evidence>
<feature type="non-terminal residue" evidence="6">
    <location>
        <position position="174"/>
    </location>
</feature>
<dbReference type="Gene3D" id="1.20.1740.10">
    <property type="entry name" value="Amino acid/polyamine transporter I"/>
    <property type="match status" value="1"/>
</dbReference>
<organism evidence="6 7">
    <name type="scientific">Cathartes aura</name>
    <name type="common">Turkey vulture</name>
    <name type="synonym">Vultur aura</name>
    <dbReference type="NCBI Taxonomy" id="43455"/>
    <lineage>
        <taxon>Eukaryota</taxon>
        <taxon>Metazoa</taxon>
        <taxon>Chordata</taxon>
        <taxon>Craniata</taxon>
        <taxon>Vertebrata</taxon>
        <taxon>Euteleostomi</taxon>
        <taxon>Archelosauria</taxon>
        <taxon>Archosauria</taxon>
        <taxon>Dinosauria</taxon>
        <taxon>Saurischia</taxon>
        <taxon>Theropoda</taxon>
        <taxon>Coelurosauria</taxon>
        <taxon>Aves</taxon>
        <taxon>Neognathae</taxon>
        <taxon>Neoaves</taxon>
        <taxon>Telluraves</taxon>
        <taxon>Accipitrimorphae</taxon>
        <taxon>Accipitriformes</taxon>
        <taxon>Cathartidae</taxon>
        <taxon>Cathartes</taxon>
    </lineage>
</organism>
<keyword evidence="7" id="KW-1185">Reference proteome</keyword>
<dbReference type="GO" id="GO:0015179">
    <property type="term" value="F:L-amino acid transmembrane transporter activity"/>
    <property type="evidence" value="ECO:0007669"/>
    <property type="project" value="TreeGrafter"/>
</dbReference>
<dbReference type="InterPro" id="IPR002293">
    <property type="entry name" value="AA/rel_permease1"/>
</dbReference>
<dbReference type="EMBL" id="KL292203">
    <property type="protein sequence ID" value="KFP49793.1"/>
    <property type="molecule type" value="Genomic_DNA"/>
</dbReference>
<feature type="transmembrane region" description="Helical" evidence="5">
    <location>
        <begin position="12"/>
        <end position="30"/>
    </location>
</feature>
<comment type="subcellular location">
    <subcellularLocation>
        <location evidence="1">Membrane</location>
        <topology evidence="1">Multi-pass membrane protein</topology>
    </subcellularLocation>
</comment>
<evidence type="ECO:0000256" key="3">
    <source>
        <dbReference type="ARBA" id="ARBA00022989"/>
    </source>
</evidence>
<feature type="transmembrane region" description="Helical" evidence="5">
    <location>
        <begin position="151"/>
        <end position="172"/>
    </location>
</feature>
<feature type="transmembrane region" description="Helical" evidence="5">
    <location>
        <begin position="42"/>
        <end position="64"/>
    </location>
</feature>
<gene>
    <name evidence="6" type="ORF">N323_01778</name>
</gene>
<keyword evidence="3 5" id="KW-1133">Transmembrane helix</keyword>
<evidence type="ECO:0000313" key="7">
    <source>
        <dbReference type="Proteomes" id="UP000053745"/>
    </source>
</evidence>
<dbReference type="InterPro" id="IPR050598">
    <property type="entry name" value="AminoAcid_Transporter"/>
</dbReference>
<evidence type="ECO:0000256" key="4">
    <source>
        <dbReference type="ARBA" id="ARBA00023136"/>
    </source>
</evidence>
<dbReference type="PANTHER" id="PTHR11785">
    <property type="entry name" value="AMINO ACID TRANSPORTER"/>
    <property type="match status" value="1"/>
</dbReference>